<proteinExistence type="predicted"/>
<dbReference type="GeneID" id="63723745"/>
<dbReference type="PANTHER" id="PTHR40375">
    <property type="entry name" value="SPORULATION-SPECIFIC PROTEIN 22"/>
    <property type="match status" value="1"/>
</dbReference>
<dbReference type="InterPro" id="IPR013940">
    <property type="entry name" value="Spo22/ZIP4/TEX11"/>
</dbReference>
<evidence type="ECO:0008006" key="4">
    <source>
        <dbReference type="Google" id="ProtNLM"/>
    </source>
</evidence>
<dbReference type="InterPro" id="IPR039057">
    <property type="entry name" value="Spo22/ZIP4"/>
</dbReference>
<reference evidence="3" key="1">
    <citation type="journal article" date="2017" name="Genome Biol.">
        <title>Comparative genomics reveals high biological diversity and specific adaptations in the industrially and medically important fungal genus Aspergillus.</title>
        <authorList>
            <person name="de Vries R.P."/>
            <person name="Riley R."/>
            <person name="Wiebenga A."/>
            <person name="Aguilar-Osorio G."/>
            <person name="Amillis S."/>
            <person name="Uchima C.A."/>
            <person name="Anderluh G."/>
            <person name="Asadollahi M."/>
            <person name="Askin M."/>
            <person name="Barry K."/>
            <person name="Battaglia E."/>
            <person name="Bayram O."/>
            <person name="Benocci T."/>
            <person name="Braus-Stromeyer S.A."/>
            <person name="Caldana C."/>
            <person name="Canovas D."/>
            <person name="Cerqueira G.C."/>
            <person name="Chen F."/>
            <person name="Chen W."/>
            <person name="Choi C."/>
            <person name="Clum A."/>
            <person name="Dos Santos R.A."/>
            <person name="Damasio A.R."/>
            <person name="Diallinas G."/>
            <person name="Emri T."/>
            <person name="Fekete E."/>
            <person name="Flipphi M."/>
            <person name="Freyberg S."/>
            <person name="Gallo A."/>
            <person name="Gournas C."/>
            <person name="Habgood R."/>
            <person name="Hainaut M."/>
            <person name="Harispe M.L."/>
            <person name="Henrissat B."/>
            <person name="Hilden K.S."/>
            <person name="Hope R."/>
            <person name="Hossain A."/>
            <person name="Karabika E."/>
            <person name="Karaffa L."/>
            <person name="Karanyi Z."/>
            <person name="Krasevec N."/>
            <person name="Kuo A."/>
            <person name="Kusch H."/>
            <person name="LaButti K."/>
            <person name="Lagendijk E.L."/>
            <person name="Lapidus A."/>
            <person name="Levasseur A."/>
            <person name="Lindquist E."/>
            <person name="Lipzen A."/>
            <person name="Logrieco A.F."/>
            <person name="MacCabe A."/>
            <person name="Maekelae M.R."/>
            <person name="Malavazi I."/>
            <person name="Melin P."/>
            <person name="Meyer V."/>
            <person name="Mielnichuk N."/>
            <person name="Miskei M."/>
            <person name="Molnar A.P."/>
            <person name="Mule G."/>
            <person name="Ngan C.Y."/>
            <person name="Orejas M."/>
            <person name="Orosz E."/>
            <person name="Ouedraogo J.P."/>
            <person name="Overkamp K.M."/>
            <person name="Park H.-S."/>
            <person name="Perrone G."/>
            <person name="Piumi F."/>
            <person name="Punt P.J."/>
            <person name="Ram A.F."/>
            <person name="Ramon A."/>
            <person name="Rauscher S."/>
            <person name="Record E."/>
            <person name="Riano-Pachon D.M."/>
            <person name="Robert V."/>
            <person name="Roehrig J."/>
            <person name="Ruller R."/>
            <person name="Salamov A."/>
            <person name="Salih N.S."/>
            <person name="Samson R.A."/>
            <person name="Sandor E."/>
            <person name="Sanguinetti M."/>
            <person name="Schuetze T."/>
            <person name="Sepcic K."/>
            <person name="Shelest E."/>
            <person name="Sherlock G."/>
            <person name="Sophianopoulou V."/>
            <person name="Squina F.M."/>
            <person name="Sun H."/>
            <person name="Susca A."/>
            <person name="Todd R.B."/>
            <person name="Tsang A."/>
            <person name="Unkles S.E."/>
            <person name="van de Wiele N."/>
            <person name="van Rossen-Uffink D."/>
            <person name="Oliveira J.V."/>
            <person name="Vesth T.C."/>
            <person name="Visser J."/>
            <person name="Yu J.-H."/>
            <person name="Zhou M."/>
            <person name="Andersen M.R."/>
            <person name="Archer D.B."/>
            <person name="Baker S.E."/>
            <person name="Benoit I."/>
            <person name="Brakhage A.A."/>
            <person name="Braus G.H."/>
            <person name="Fischer R."/>
            <person name="Frisvad J.C."/>
            <person name="Goldman G.H."/>
            <person name="Houbraken J."/>
            <person name="Oakley B."/>
            <person name="Pocsi I."/>
            <person name="Scazzocchio C."/>
            <person name="Seiboth B."/>
            <person name="vanKuyk P.A."/>
            <person name="Wortman J."/>
            <person name="Dyer P.S."/>
            <person name="Grigoriev I.V."/>
        </authorList>
    </citation>
    <scope>NUCLEOTIDE SEQUENCE [LARGE SCALE GENOMIC DNA]</scope>
    <source>
        <strain evidence="3">CBS 583.65</strain>
    </source>
</reference>
<dbReference type="GO" id="GO:0051321">
    <property type="term" value="P:meiotic cell cycle"/>
    <property type="evidence" value="ECO:0007669"/>
    <property type="project" value="UniProtKB-KW"/>
</dbReference>
<accession>A0A1L9PJC5</accession>
<sequence length="928" mass="103916">MAVNDSAKSKDQAQAVLALAIDLQDQLTQHDASDKPTLSRETQKLLERTLPRLPLLAEAASKSTRQQLDNEGAKLWNIHALRMRDTKKKNNNEKVLLCKVKALAYAMLEAAAPKTGPGNYRCLELAFKAAKTCIEYGLTDLSQNIMESAAARLDLMKAPEVETDIVKLEFFSTEYYMLRIYLAWSQGRPDIADHLFSKAPEAKTTEQERVLVDTCYRIGEAALLKCEYNTATTWLSRALAVCELWPGGGQGLNDKKLLVFHAYARSNLYATTASSESQLRKALSFLRTEHGNSFPVLIFSLEVLNKKGEFNEEYFETLKASIKEMNSCDTSVKIVYHYITKIGSSSLEHFFEASEQLLNKLATLGIDSKDQWMEKIFVSVIWVLTNTTSNEDHPPDRAETAAQILAECGLDKPSGNVTQASLILIWKYIDTMLSKGSTFLAEKWCQFILKHSIFQNTPDAEAKYFRKLAICALENYSPSTARKIFDEIPEVCRSCPLILYLVYRLALLAGDASLCTIYIKSLCKSGADSTYVWSCVEDALQLGKMDIAIQSLQDVMVTSNDGDLERLHIPQLLQCVICTAHEMSTANCEDFLGHVTSLLGSALATAAAAQGRAFFSDEIRWFACKSYNIALELYKQSSIQAAVKLLDISTKFMELEQKKTESESNTDTLQHYLKCTFLQSIIIANEARREKGSAKKGNYYRETSEAIKQFKTHIQSLGIRSISITNPPYPWIDKYRIILSLDFEATVFLRQWEDLAKIIEASKPVISAKLSSVFLDCLLRSGAPSSYLSQFVKQMIRTFHSSPSQSITTESTGGLNSYLPRHLRCLFSLSIQAEEYILAESVLDQALILARDGPNSIRNTRAPYPKDELQWLATTAFNRAVEFFLVSADGECRRWAGKAIALADSISGDDGSELGRLLRRNLAKLRPV</sequence>
<dbReference type="VEuPathDB" id="FungiDB:ASPVEDRAFT_150369"/>
<dbReference type="EMBL" id="KV878128">
    <property type="protein sequence ID" value="OJJ01545.1"/>
    <property type="molecule type" value="Genomic_DNA"/>
</dbReference>
<keyword evidence="3" id="KW-1185">Reference proteome</keyword>
<gene>
    <name evidence="2" type="ORF">ASPVEDRAFT_150369</name>
</gene>
<dbReference type="PANTHER" id="PTHR40375:SF2">
    <property type="entry name" value="SPORULATION-SPECIFIC PROTEIN 22"/>
    <property type="match status" value="1"/>
</dbReference>
<dbReference type="Proteomes" id="UP000184073">
    <property type="component" value="Unassembled WGS sequence"/>
</dbReference>
<evidence type="ECO:0000256" key="1">
    <source>
        <dbReference type="ARBA" id="ARBA00023254"/>
    </source>
</evidence>
<name>A0A1L9PJC5_ASPVE</name>
<dbReference type="AlphaFoldDB" id="A0A1L9PJC5"/>
<dbReference type="Pfam" id="PF08631">
    <property type="entry name" value="SPO22"/>
    <property type="match status" value="1"/>
</dbReference>
<dbReference type="OrthoDB" id="65716at2759"/>
<organism evidence="2 3">
    <name type="scientific">Aspergillus versicolor CBS 583.65</name>
    <dbReference type="NCBI Taxonomy" id="1036611"/>
    <lineage>
        <taxon>Eukaryota</taxon>
        <taxon>Fungi</taxon>
        <taxon>Dikarya</taxon>
        <taxon>Ascomycota</taxon>
        <taxon>Pezizomycotina</taxon>
        <taxon>Eurotiomycetes</taxon>
        <taxon>Eurotiomycetidae</taxon>
        <taxon>Eurotiales</taxon>
        <taxon>Aspergillaceae</taxon>
        <taxon>Aspergillus</taxon>
        <taxon>Aspergillus subgen. Nidulantes</taxon>
    </lineage>
</organism>
<protein>
    <recommendedName>
        <fullName evidence="4">Protein ZIP4 homolog</fullName>
    </recommendedName>
</protein>
<dbReference type="STRING" id="1036611.A0A1L9PJC5"/>
<keyword evidence="1" id="KW-0469">Meiosis</keyword>
<evidence type="ECO:0000313" key="2">
    <source>
        <dbReference type="EMBL" id="OJJ01545.1"/>
    </source>
</evidence>
<evidence type="ECO:0000313" key="3">
    <source>
        <dbReference type="Proteomes" id="UP000184073"/>
    </source>
</evidence>
<dbReference type="GO" id="GO:0090173">
    <property type="term" value="P:regulation of synaptonemal complex assembly"/>
    <property type="evidence" value="ECO:0007669"/>
    <property type="project" value="InterPro"/>
</dbReference>
<dbReference type="RefSeq" id="XP_040667307.1">
    <property type="nucleotide sequence ID" value="XM_040808234.1"/>
</dbReference>